<dbReference type="GO" id="GO:0009263">
    <property type="term" value="P:deoxyribonucleotide biosynthetic process"/>
    <property type="evidence" value="ECO:0007669"/>
    <property type="project" value="InterPro"/>
</dbReference>
<keyword evidence="4" id="KW-1185">Reference proteome</keyword>
<dbReference type="EMBL" id="KY363465">
    <property type="protein sequence ID" value="AQT25222.1"/>
    <property type="molecule type" value="Genomic_DNA"/>
</dbReference>
<feature type="region of interest" description="Disordered" evidence="2">
    <location>
        <begin position="346"/>
        <end position="367"/>
    </location>
</feature>
<dbReference type="Proteomes" id="UP000222417">
    <property type="component" value="Segment"/>
</dbReference>
<feature type="compositionally biased region" description="Polar residues" evidence="2">
    <location>
        <begin position="346"/>
        <end position="359"/>
    </location>
</feature>
<dbReference type="InterPro" id="IPR009078">
    <property type="entry name" value="Ferritin-like_SF"/>
</dbReference>
<protein>
    <recommendedName>
        <fullName evidence="1">ribonucleoside-diphosphate reductase</fullName>
        <ecNumber evidence="1">1.17.4.1</ecNumber>
    </recommendedName>
</protein>
<gene>
    <name evidence="3" type="ORF">PR1_100</name>
</gene>
<dbReference type="GO" id="GO:0004748">
    <property type="term" value="F:ribonucleoside-diphosphate reductase activity, thioredoxin disulfide as acceptor"/>
    <property type="evidence" value="ECO:0007669"/>
    <property type="project" value="UniProtKB-EC"/>
</dbReference>
<dbReference type="EC" id="1.17.4.1" evidence="1"/>
<dbReference type="SUPFAM" id="SSF47240">
    <property type="entry name" value="Ferritin-like"/>
    <property type="match status" value="1"/>
</dbReference>
<evidence type="ECO:0000313" key="3">
    <source>
        <dbReference type="EMBL" id="AQT25222.1"/>
    </source>
</evidence>
<dbReference type="PANTHER" id="PTHR23409">
    <property type="entry name" value="RIBONUCLEOSIDE-DIPHOSPHATE REDUCTASE SMALL CHAIN"/>
    <property type="match status" value="1"/>
</dbReference>
<organism evidence="3 4">
    <name type="scientific">Providencia phage vB_PreS_PR1</name>
    <dbReference type="NCBI Taxonomy" id="1931407"/>
    <lineage>
        <taxon>Viruses</taxon>
        <taxon>Duplodnaviria</taxon>
        <taxon>Heunggongvirae</taxon>
        <taxon>Uroviricota</taxon>
        <taxon>Caudoviricetes</taxon>
        <taxon>Demerecviridae</taxon>
        <taxon>Priunavirus</taxon>
        <taxon>Priunavirus PR1</taxon>
    </lineage>
</organism>
<reference evidence="3 4" key="1">
    <citation type="submission" date="2016-12" db="EMBL/GenBank/DDBJ databases">
        <title>Providencia rettgeri phage vB-PreS_PR1 - a deep-branching member of the T5-like siphoviruses.</title>
        <authorList>
            <person name="Oliveira H."/>
            <person name="Pinto G."/>
            <person name="Hendrix H."/>
            <person name="Noben J.-P."/>
            <person name="Gawor J."/>
            <person name="Lobocka M."/>
            <person name="Lavigne R."/>
            <person name="Azeredo J."/>
        </authorList>
    </citation>
    <scope>NUCLEOTIDE SEQUENCE [LARGE SCALE GENOMIC DNA]</scope>
</reference>
<sequence>MSLLNLGWDASDPTLFLSQKVGLADFINIAHPRLEELALKQRSQYWIETEVKMADDTKMWPLVPESYRLITLENLAWQTMTDSFIARAPEQSIQPLVSRPELEGMIKEWGYFENIHSRAYSNIIQTVLPDPALFIRSIVDNQEAFARIAGAVGFFDELYRASRNWEDTENPSKSHFEQMQQMILEAYLHIYALESIQFYASFACTFALAEEDVFTGIANNLQLIAKDEALHTHMSKEVILIHMSQMRPHLVEEVMEKAPSILWNVVQREIAWGNYILRDGRSLSKLQSAEELKYYLFHIGFVSFNFLGIEMPNGMEIVRQNPLLFMDNYLDPDRFQVAPQETSVTSYRVGQTTQGSSSDWADLEGLM</sequence>
<dbReference type="Pfam" id="PF00268">
    <property type="entry name" value="Ribonuc_red_sm"/>
    <property type="match status" value="1"/>
</dbReference>
<dbReference type="InterPro" id="IPR012348">
    <property type="entry name" value="RNR-like"/>
</dbReference>
<accession>A0A1S6KUX0</accession>
<dbReference type="OrthoDB" id="4477at10239"/>
<dbReference type="InterPro" id="IPR000358">
    <property type="entry name" value="RNR_small_fam"/>
</dbReference>
<dbReference type="PANTHER" id="PTHR23409:SF18">
    <property type="entry name" value="RIBONUCLEOSIDE-DIPHOSPHATE REDUCTASE SUBUNIT M2"/>
    <property type="match status" value="1"/>
</dbReference>
<dbReference type="UniPathway" id="UPA00326"/>
<evidence type="ECO:0000256" key="2">
    <source>
        <dbReference type="SAM" id="MobiDB-lite"/>
    </source>
</evidence>
<dbReference type="Gene3D" id="1.10.620.20">
    <property type="entry name" value="Ribonucleotide Reductase, subunit A"/>
    <property type="match status" value="1"/>
</dbReference>
<evidence type="ECO:0000256" key="1">
    <source>
        <dbReference type="ARBA" id="ARBA00012274"/>
    </source>
</evidence>
<evidence type="ECO:0000313" key="4">
    <source>
        <dbReference type="Proteomes" id="UP000222417"/>
    </source>
</evidence>
<proteinExistence type="predicted"/>
<name>A0A1S6KUX0_9CAUD</name>